<evidence type="ECO:0000313" key="2">
    <source>
        <dbReference type="EMBL" id="MCG7323286.1"/>
    </source>
</evidence>
<dbReference type="InterPro" id="IPR001763">
    <property type="entry name" value="Rhodanese-like_dom"/>
</dbReference>
<evidence type="ECO:0000313" key="3">
    <source>
        <dbReference type="Proteomes" id="UP001521931"/>
    </source>
</evidence>
<reference evidence="2 3" key="1">
    <citation type="submission" date="2022-02" db="EMBL/GenBank/DDBJ databases">
        <title>Uncovering new skin microbiome diversity through culturing and metagenomics.</title>
        <authorList>
            <person name="Conlan S."/>
            <person name="Deming C."/>
            <person name="Nisc Comparative Sequencing Program N."/>
            <person name="Segre J.A."/>
        </authorList>
    </citation>
    <scope>NUCLEOTIDE SEQUENCE [LARGE SCALE GENOMIC DNA]</scope>
    <source>
        <strain evidence="2 3">ACRQZ</strain>
    </source>
</reference>
<dbReference type="PANTHER" id="PTHR44086:SF10">
    <property type="entry name" value="THIOSULFATE SULFURTRANSFERASE_RHODANESE-LIKE DOMAIN-CONTAINING PROTEIN 3"/>
    <property type="match status" value="1"/>
</dbReference>
<sequence>MTEPLGVDARLARAREGWTRLTPQEAYAAQRAGAILVDTRTAQQRAETIEIPGALVIDRTVLEWRLDPTFAWRIPEATGWDLTYVLLCRQGYSSSLAARSLRDLGLRNATDVVGGVEAWVAAGLPTTTEPGDVRR</sequence>
<proteinExistence type="predicted"/>
<evidence type="ECO:0000259" key="1">
    <source>
        <dbReference type="PROSITE" id="PS50206"/>
    </source>
</evidence>
<protein>
    <submittedName>
        <fullName evidence="2">Rhodanese-like domain-containing protein</fullName>
    </submittedName>
</protein>
<dbReference type="Gene3D" id="3.40.250.10">
    <property type="entry name" value="Rhodanese-like domain"/>
    <property type="match status" value="1"/>
</dbReference>
<dbReference type="SMART" id="SM00450">
    <property type="entry name" value="RHOD"/>
    <property type="match status" value="1"/>
</dbReference>
<dbReference type="RefSeq" id="WP_239265958.1">
    <property type="nucleotide sequence ID" value="NZ_JAKRCV010000067.1"/>
</dbReference>
<comment type="caution">
    <text evidence="2">The sequence shown here is derived from an EMBL/GenBank/DDBJ whole genome shotgun (WGS) entry which is preliminary data.</text>
</comment>
<dbReference type="Pfam" id="PF00581">
    <property type="entry name" value="Rhodanese"/>
    <property type="match status" value="1"/>
</dbReference>
<dbReference type="InterPro" id="IPR036873">
    <property type="entry name" value="Rhodanese-like_dom_sf"/>
</dbReference>
<name>A0ABS9Q5Y4_9MICO</name>
<gene>
    <name evidence="2" type="ORF">MHL29_15495</name>
</gene>
<organism evidence="2 3">
    <name type="scientific">Arsenicicoccus bolidensis</name>
    <dbReference type="NCBI Taxonomy" id="229480"/>
    <lineage>
        <taxon>Bacteria</taxon>
        <taxon>Bacillati</taxon>
        <taxon>Actinomycetota</taxon>
        <taxon>Actinomycetes</taxon>
        <taxon>Micrococcales</taxon>
        <taxon>Intrasporangiaceae</taxon>
        <taxon>Arsenicicoccus</taxon>
    </lineage>
</organism>
<keyword evidence="3" id="KW-1185">Reference proteome</keyword>
<dbReference type="PROSITE" id="PS50206">
    <property type="entry name" value="RHODANESE_3"/>
    <property type="match status" value="1"/>
</dbReference>
<dbReference type="Proteomes" id="UP001521931">
    <property type="component" value="Unassembled WGS sequence"/>
</dbReference>
<dbReference type="EMBL" id="JAKRCV010000067">
    <property type="protein sequence ID" value="MCG7323286.1"/>
    <property type="molecule type" value="Genomic_DNA"/>
</dbReference>
<dbReference type="SUPFAM" id="SSF52821">
    <property type="entry name" value="Rhodanese/Cell cycle control phosphatase"/>
    <property type="match status" value="1"/>
</dbReference>
<accession>A0ABS9Q5Y4</accession>
<feature type="domain" description="Rhodanese" evidence="1">
    <location>
        <begin position="30"/>
        <end position="128"/>
    </location>
</feature>
<dbReference type="PANTHER" id="PTHR44086">
    <property type="entry name" value="THIOSULFATE SULFURTRANSFERASE RDL2, MITOCHONDRIAL-RELATED"/>
    <property type="match status" value="1"/>
</dbReference>